<reference evidence="3" key="1">
    <citation type="journal article" date="2011" name="Nature">
        <title>Genome sequence and analysis of the tuber crop potato.</title>
        <authorList>
            <consortium name="The Potato Genome Sequencing Consortium"/>
        </authorList>
    </citation>
    <scope>NUCLEOTIDE SEQUENCE [LARGE SCALE GENOMIC DNA]</scope>
    <source>
        <strain evidence="3">cv. DM1-3 516 R44</strain>
    </source>
</reference>
<reference evidence="2" key="2">
    <citation type="submission" date="2015-06" db="UniProtKB">
        <authorList>
            <consortium name="EnsemblPlants"/>
        </authorList>
    </citation>
    <scope>IDENTIFICATION</scope>
    <source>
        <strain evidence="2">DM1-3 516 R44</strain>
    </source>
</reference>
<dbReference type="PaxDb" id="4113-PGSC0003DMT400096517"/>
<evidence type="ECO:0000313" key="3">
    <source>
        <dbReference type="Proteomes" id="UP000011115"/>
    </source>
</evidence>
<sequence length="153" mass="16840">MKWKSVKLGGLIAESATCRKDIPLRKRAKGITINEDASTSKAKETKLPITGGKCEGKGKAPATASSEVSFHSEGVYATHLTTSESEGEHQDLQAVISEPEDDQLLLARRAIMRSKRMHDPSRIQVPQTTPPPPIRLWSQHHLHRVLFPGLSTD</sequence>
<protein>
    <recommendedName>
        <fullName evidence="4">Integrase core domain containing protein</fullName>
    </recommendedName>
</protein>
<dbReference type="InParanoid" id="M1DYM2"/>
<accession>M1DYM2</accession>
<name>M1DYM2_SOLTU</name>
<evidence type="ECO:0000313" key="2">
    <source>
        <dbReference type="EnsemblPlants" id="PGSC0003DMT400096517"/>
    </source>
</evidence>
<evidence type="ECO:0000256" key="1">
    <source>
        <dbReference type="SAM" id="MobiDB-lite"/>
    </source>
</evidence>
<dbReference type="Gramene" id="PGSC0003DMT400096517">
    <property type="protein sequence ID" value="PGSC0003DMT400096517"/>
    <property type="gene ID" value="PGSC0003DMG400046088"/>
</dbReference>
<dbReference type="Proteomes" id="UP000011115">
    <property type="component" value="Unassembled WGS sequence"/>
</dbReference>
<evidence type="ECO:0008006" key="4">
    <source>
        <dbReference type="Google" id="ProtNLM"/>
    </source>
</evidence>
<dbReference type="HOGENOM" id="CLU_029307_5_1_1"/>
<dbReference type="EnsemblPlants" id="PGSC0003DMT400096517">
    <property type="protein sequence ID" value="PGSC0003DMT400096517"/>
    <property type="gene ID" value="PGSC0003DMG400046088"/>
</dbReference>
<proteinExistence type="predicted"/>
<dbReference type="AlphaFoldDB" id="M1DYM2"/>
<organism evidence="2 3">
    <name type="scientific">Solanum tuberosum</name>
    <name type="common">Potato</name>
    <dbReference type="NCBI Taxonomy" id="4113"/>
    <lineage>
        <taxon>Eukaryota</taxon>
        <taxon>Viridiplantae</taxon>
        <taxon>Streptophyta</taxon>
        <taxon>Embryophyta</taxon>
        <taxon>Tracheophyta</taxon>
        <taxon>Spermatophyta</taxon>
        <taxon>Magnoliopsida</taxon>
        <taxon>eudicotyledons</taxon>
        <taxon>Gunneridae</taxon>
        <taxon>Pentapetalae</taxon>
        <taxon>asterids</taxon>
        <taxon>lamiids</taxon>
        <taxon>Solanales</taxon>
        <taxon>Solanaceae</taxon>
        <taxon>Solanoideae</taxon>
        <taxon>Solaneae</taxon>
        <taxon>Solanum</taxon>
    </lineage>
</organism>
<keyword evidence="3" id="KW-1185">Reference proteome</keyword>
<feature type="region of interest" description="Disordered" evidence="1">
    <location>
        <begin position="34"/>
        <end position="67"/>
    </location>
</feature>